<evidence type="ECO:0000313" key="10">
    <source>
        <dbReference type="EMBL" id="MFC3765900.1"/>
    </source>
</evidence>
<dbReference type="RefSeq" id="WP_205121161.1">
    <property type="nucleotide sequence ID" value="NZ_JAFBCM010000001.1"/>
</dbReference>
<sequence length="351" mass="37989">MQPTLTAEPSPDDSAGSAALDAKRDARGSSFLRYLLMKLGGAAISLVMVLFSAFFLFRILGGDPVDALTRDVPTTPAERAALRKQLGLDEPLWVQFVDYVTGVVRGDLGTSYQYQQPVTELIGERLPATLLLTITALVVAASLGLWIGTRAGWRHGSTFDKANVGVALTLWSAPTFWFGLIVIMVFARGLGLFPINGMISPITPPGFWPQTLDALHHLVLPVLTMTAVVYAQYVLVMRSSVLDEMGNDYLTTARAKGLKDDLVRRRHAVPNALLPTVTLLFLHLGGVVGGAILTETVFSWPGLGLLAYQALKIPDLPLLQGTFVFFSAVVILANTAADLVYRFLDPRVRAA</sequence>
<dbReference type="Proteomes" id="UP001595699">
    <property type="component" value="Unassembled WGS sequence"/>
</dbReference>
<feature type="transmembrane region" description="Helical" evidence="7">
    <location>
        <begin position="272"/>
        <end position="298"/>
    </location>
</feature>
<evidence type="ECO:0000256" key="7">
    <source>
        <dbReference type="RuleBase" id="RU363032"/>
    </source>
</evidence>
<organism evidence="10 11">
    <name type="scientific">Tenggerimyces flavus</name>
    <dbReference type="NCBI Taxonomy" id="1708749"/>
    <lineage>
        <taxon>Bacteria</taxon>
        <taxon>Bacillati</taxon>
        <taxon>Actinomycetota</taxon>
        <taxon>Actinomycetes</taxon>
        <taxon>Propionibacteriales</taxon>
        <taxon>Nocardioidaceae</taxon>
        <taxon>Tenggerimyces</taxon>
    </lineage>
</organism>
<evidence type="ECO:0000256" key="8">
    <source>
        <dbReference type="SAM" id="MobiDB-lite"/>
    </source>
</evidence>
<dbReference type="InterPro" id="IPR045621">
    <property type="entry name" value="BPD_transp_1_N"/>
</dbReference>
<evidence type="ECO:0000259" key="9">
    <source>
        <dbReference type="PROSITE" id="PS50928"/>
    </source>
</evidence>
<keyword evidence="3" id="KW-1003">Cell membrane</keyword>
<keyword evidence="11" id="KW-1185">Reference proteome</keyword>
<dbReference type="Pfam" id="PF19300">
    <property type="entry name" value="BPD_transp_1_N"/>
    <property type="match status" value="1"/>
</dbReference>
<dbReference type="EMBL" id="JBHRZH010000043">
    <property type="protein sequence ID" value="MFC3765900.1"/>
    <property type="molecule type" value="Genomic_DNA"/>
</dbReference>
<protein>
    <submittedName>
        <fullName evidence="10">ABC transporter permease</fullName>
    </submittedName>
</protein>
<name>A0ABV7YQ05_9ACTN</name>
<comment type="subcellular location">
    <subcellularLocation>
        <location evidence="1 7">Cell membrane</location>
        <topology evidence="1 7">Multi-pass membrane protein</topology>
    </subcellularLocation>
</comment>
<evidence type="ECO:0000313" key="11">
    <source>
        <dbReference type="Proteomes" id="UP001595699"/>
    </source>
</evidence>
<proteinExistence type="inferred from homology"/>
<dbReference type="InterPro" id="IPR000515">
    <property type="entry name" value="MetI-like"/>
</dbReference>
<evidence type="ECO:0000256" key="5">
    <source>
        <dbReference type="ARBA" id="ARBA00022989"/>
    </source>
</evidence>
<dbReference type="Pfam" id="PF00528">
    <property type="entry name" value="BPD_transp_1"/>
    <property type="match status" value="1"/>
</dbReference>
<dbReference type="PROSITE" id="PS50928">
    <property type="entry name" value="ABC_TM1"/>
    <property type="match status" value="1"/>
</dbReference>
<gene>
    <name evidence="10" type="ORF">ACFOUW_34050</name>
</gene>
<evidence type="ECO:0000256" key="2">
    <source>
        <dbReference type="ARBA" id="ARBA00022448"/>
    </source>
</evidence>
<dbReference type="CDD" id="cd06261">
    <property type="entry name" value="TM_PBP2"/>
    <property type="match status" value="1"/>
</dbReference>
<evidence type="ECO:0000256" key="3">
    <source>
        <dbReference type="ARBA" id="ARBA00022475"/>
    </source>
</evidence>
<evidence type="ECO:0000256" key="4">
    <source>
        <dbReference type="ARBA" id="ARBA00022692"/>
    </source>
</evidence>
<feature type="transmembrane region" description="Helical" evidence="7">
    <location>
        <begin position="126"/>
        <end position="147"/>
    </location>
</feature>
<keyword evidence="6 7" id="KW-0472">Membrane</keyword>
<keyword evidence="5 7" id="KW-1133">Transmembrane helix</keyword>
<feature type="transmembrane region" description="Helical" evidence="7">
    <location>
        <begin position="168"/>
        <end position="195"/>
    </location>
</feature>
<dbReference type="SUPFAM" id="SSF161098">
    <property type="entry name" value="MetI-like"/>
    <property type="match status" value="1"/>
</dbReference>
<dbReference type="InterPro" id="IPR035906">
    <property type="entry name" value="MetI-like_sf"/>
</dbReference>
<evidence type="ECO:0000256" key="6">
    <source>
        <dbReference type="ARBA" id="ARBA00023136"/>
    </source>
</evidence>
<keyword evidence="2 7" id="KW-0813">Transport</keyword>
<feature type="transmembrane region" description="Helical" evidence="7">
    <location>
        <begin position="318"/>
        <end position="341"/>
    </location>
</feature>
<dbReference type="PANTHER" id="PTHR43376:SF1">
    <property type="entry name" value="OLIGOPEPTIDE TRANSPORT SYSTEM PERMEASE PROTEIN"/>
    <property type="match status" value="1"/>
</dbReference>
<reference evidence="11" key="1">
    <citation type="journal article" date="2019" name="Int. J. Syst. Evol. Microbiol.">
        <title>The Global Catalogue of Microorganisms (GCM) 10K type strain sequencing project: providing services to taxonomists for standard genome sequencing and annotation.</title>
        <authorList>
            <consortium name="The Broad Institute Genomics Platform"/>
            <consortium name="The Broad Institute Genome Sequencing Center for Infectious Disease"/>
            <person name="Wu L."/>
            <person name="Ma J."/>
        </authorList>
    </citation>
    <scope>NUCLEOTIDE SEQUENCE [LARGE SCALE GENOMIC DNA]</scope>
    <source>
        <strain evidence="11">CGMCC 4.7241</strain>
    </source>
</reference>
<evidence type="ECO:0000256" key="1">
    <source>
        <dbReference type="ARBA" id="ARBA00004651"/>
    </source>
</evidence>
<feature type="transmembrane region" description="Helical" evidence="7">
    <location>
        <begin position="39"/>
        <end position="60"/>
    </location>
</feature>
<dbReference type="PANTHER" id="PTHR43376">
    <property type="entry name" value="OLIGOPEPTIDE TRANSPORT SYSTEM PERMEASE PROTEIN"/>
    <property type="match status" value="1"/>
</dbReference>
<comment type="similarity">
    <text evidence="7">Belongs to the binding-protein-dependent transport system permease family.</text>
</comment>
<keyword evidence="4 7" id="KW-0812">Transmembrane</keyword>
<dbReference type="Gene3D" id="1.10.3720.10">
    <property type="entry name" value="MetI-like"/>
    <property type="match status" value="1"/>
</dbReference>
<feature type="domain" description="ABC transmembrane type-1" evidence="9">
    <location>
        <begin position="126"/>
        <end position="341"/>
    </location>
</feature>
<accession>A0ABV7YQ05</accession>
<feature type="transmembrane region" description="Helical" evidence="7">
    <location>
        <begin position="215"/>
        <end position="236"/>
    </location>
</feature>
<comment type="caution">
    <text evidence="10">The sequence shown here is derived from an EMBL/GenBank/DDBJ whole genome shotgun (WGS) entry which is preliminary data.</text>
</comment>
<feature type="region of interest" description="Disordered" evidence="8">
    <location>
        <begin position="1"/>
        <end position="21"/>
    </location>
</feature>